<protein>
    <submittedName>
        <fullName evidence="2">Uncharacterized protein</fullName>
    </submittedName>
</protein>
<organism evidence="2 3">
    <name type="scientific">Heterodera trifolii</name>
    <dbReference type="NCBI Taxonomy" id="157864"/>
    <lineage>
        <taxon>Eukaryota</taxon>
        <taxon>Metazoa</taxon>
        <taxon>Ecdysozoa</taxon>
        <taxon>Nematoda</taxon>
        <taxon>Chromadorea</taxon>
        <taxon>Rhabditida</taxon>
        <taxon>Tylenchina</taxon>
        <taxon>Tylenchomorpha</taxon>
        <taxon>Tylenchoidea</taxon>
        <taxon>Heteroderidae</taxon>
        <taxon>Heteroderinae</taxon>
        <taxon>Heterodera</taxon>
    </lineage>
</organism>
<keyword evidence="1" id="KW-1133">Transmembrane helix</keyword>
<proteinExistence type="predicted"/>
<keyword evidence="1" id="KW-0812">Transmembrane</keyword>
<dbReference type="AlphaFoldDB" id="A0ABD2LD32"/>
<dbReference type="EMBL" id="JBICBT010000455">
    <property type="protein sequence ID" value="KAL3113135.1"/>
    <property type="molecule type" value="Genomic_DNA"/>
</dbReference>
<evidence type="ECO:0000256" key="1">
    <source>
        <dbReference type="SAM" id="Phobius"/>
    </source>
</evidence>
<sequence>MITDVQSDNCQFAYRHRGQPSAKFKEEVSKFFIQNVKDGDGYDLRDCWDFHKGCSTVTCYEKSTGQAIFVVNSCSKLARGHKCPRRFQKACAEEKGFLRCQLCNYKDNGAYCNTFKLNLPTKIFKEEQRTTTTTTIDPRFFPNSTTTTAAPFDQESESVSPTVAAGAGVTPLFSMATFMLLCLIVVNVRLGV</sequence>
<name>A0ABD2LD32_9BILA</name>
<reference evidence="2 3" key="1">
    <citation type="submission" date="2024-10" db="EMBL/GenBank/DDBJ databases">
        <authorList>
            <person name="Kim D."/>
        </authorList>
    </citation>
    <scope>NUCLEOTIDE SEQUENCE [LARGE SCALE GENOMIC DNA]</scope>
    <source>
        <strain evidence="2">BH-2024</strain>
    </source>
</reference>
<evidence type="ECO:0000313" key="3">
    <source>
        <dbReference type="Proteomes" id="UP001620626"/>
    </source>
</evidence>
<accession>A0ABD2LD32</accession>
<comment type="caution">
    <text evidence="2">The sequence shown here is derived from an EMBL/GenBank/DDBJ whole genome shotgun (WGS) entry which is preliminary data.</text>
</comment>
<evidence type="ECO:0000313" key="2">
    <source>
        <dbReference type="EMBL" id="KAL3113135.1"/>
    </source>
</evidence>
<keyword evidence="1" id="KW-0472">Membrane</keyword>
<feature type="transmembrane region" description="Helical" evidence="1">
    <location>
        <begin position="163"/>
        <end position="186"/>
    </location>
</feature>
<keyword evidence="3" id="KW-1185">Reference proteome</keyword>
<gene>
    <name evidence="2" type="ORF">niasHT_011198</name>
</gene>
<dbReference type="Proteomes" id="UP001620626">
    <property type="component" value="Unassembled WGS sequence"/>
</dbReference>